<dbReference type="GO" id="GO:0016114">
    <property type="term" value="P:terpenoid biosynthetic process"/>
    <property type="evidence" value="ECO:0007669"/>
    <property type="project" value="UniProtKB-ARBA"/>
</dbReference>
<dbReference type="SFLD" id="SFLDG01017">
    <property type="entry name" value="Polyprenyl_Transferase_Like"/>
    <property type="match status" value="1"/>
</dbReference>
<reference evidence="13" key="1">
    <citation type="submission" date="2020-10" db="EMBL/GenBank/DDBJ databases">
        <authorList>
            <person name="Gilroy R."/>
        </authorList>
    </citation>
    <scope>NUCLEOTIDE SEQUENCE</scope>
    <source>
        <strain evidence="13">ChiSjej6B24-2974</strain>
    </source>
</reference>
<keyword evidence="8" id="KW-0414">Isoprene biosynthesis</keyword>
<dbReference type="FunFam" id="1.10.600.10:FF:000001">
    <property type="entry name" value="Geranylgeranyl diphosphate synthase"/>
    <property type="match status" value="1"/>
</dbReference>
<evidence type="ECO:0000256" key="11">
    <source>
        <dbReference type="ARBA" id="ARBA00049399"/>
    </source>
</evidence>
<evidence type="ECO:0000313" key="14">
    <source>
        <dbReference type="Proteomes" id="UP000824260"/>
    </source>
</evidence>
<dbReference type="GO" id="GO:0004337">
    <property type="term" value="F:(2E,6E)-farnesyl diphosphate synthase activity"/>
    <property type="evidence" value="ECO:0007669"/>
    <property type="project" value="UniProtKB-EC"/>
</dbReference>
<dbReference type="PROSITE" id="PS00723">
    <property type="entry name" value="POLYPRENYL_SYNTHASE_1"/>
    <property type="match status" value="1"/>
</dbReference>
<gene>
    <name evidence="13" type="ORF">IAA52_11135</name>
</gene>
<evidence type="ECO:0000256" key="9">
    <source>
        <dbReference type="ARBA" id="ARBA00032380"/>
    </source>
</evidence>
<dbReference type="Gene3D" id="1.10.600.10">
    <property type="entry name" value="Farnesyl Diphosphate Synthase"/>
    <property type="match status" value="1"/>
</dbReference>
<dbReference type="InterPro" id="IPR008949">
    <property type="entry name" value="Isoprenoid_synthase_dom_sf"/>
</dbReference>
<keyword evidence="6" id="KW-0479">Metal-binding</keyword>
<evidence type="ECO:0000256" key="4">
    <source>
        <dbReference type="ARBA" id="ARBA00015100"/>
    </source>
</evidence>
<evidence type="ECO:0000256" key="8">
    <source>
        <dbReference type="ARBA" id="ARBA00023229"/>
    </source>
</evidence>
<dbReference type="AlphaFoldDB" id="A0A9D0ZQ95"/>
<dbReference type="InterPro" id="IPR053378">
    <property type="entry name" value="Prenyl_diphosphate_synthase"/>
</dbReference>
<comment type="cofactor">
    <cofactor evidence="1">
        <name>Mg(2+)</name>
        <dbReference type="ChEBI" id="CHEBI:18420"/>
    </cofactor>
</comment>
<evidence type="ECO:0000256" key="10">
    <source>
        <dbReference type="ARBA" id="ARBA00032873"/>
    </source>
</evidence>
<dbReference type="InterPro" id="IPR000092">
    <property type="entry name" value="Polyprenyl_synt"/>
</dbReference>
<dbReference type="EC" id="2.5.1.10" evidence="3"/>
<evidence type="ECO:0000256" key="12">
    <source>
        <dbReference type="RuleBase" id="RU004466"/>
    </source>
</evidence>
<evidence type="ECO:0000256" key="7">
    <source>
        <dbReference type="ARBA" id="ARBA00022842"/>
    </source>
</evidence>
<dbReference type="Proteomes" id="UP000824260">
    <property type="component" value="Unassembled WGS sequence"/>
</dbReference>
<evidence type="ECO:0000256" key="2">
    <source>
        <dbReference type="ARBA" id="ARBA00006706"/>
    </source>
</evidence>
<comment type="similarity">
    <text evidence="2 12">Belongs to the FPP/GGPP synthase family.</text>
</comment>
<proteinExistence type="inferred from homology"/>
<sequence>MTLKEYAARVEARLNQLLPGGGAVVNDAMRYSVMAGGKRLRPAMLLAAADMLGGAEEALDFACAVEMIHTYSLIHDDLPGMDDDTLRRGRPTNHVVYGVGQAILAGDGLLNFAFETMLAAALRKPERARPCLEAISEIARGAGVQGMILGQCLDLDSEKNGVPEGTEQEMLERIQQGKTACMFIYPLRAACRLCGAGAEAVEALTEYGSAFGLLFQATDDLLDVAGDAAEVGKTLGKDEKSGKLTCISVYGVEKTRARVESEHARAVAALKPFASRAAFLRELVDSMVDRTK</sequence>
<dbReference type="CDD" id="cd00685">
    <property type="entry name" value="Trans_IPPS_HT"/>
    <property type="match status" value="1"/>
</dbReference>
<comment type="catalytic activity">
    <reaction evidence="11">
        <text>isopentenyl diphosphate + (2E)-geranyl diphosphate = (2E,6E)-farnesyl diphosphate + diphosphate</text>
        <dbReference type="Rhea" id="RHEA:19361"/>
        <dbReference type="ChEBI" id="CHEBI:33019"/>
        <dbReference type="ChEBI" id="CHEBI:58057"/>
        <dbReference type="ChEBI" id="CHEBI:128769"/>
        <dbReference type="ChEBI" id="CHEBI:175763"/>
        <dbReference type="EC" id="2.5.1.10"/>
    </reaction>
</comment>
<name>A0A9D0ZQ95_9FIRM</name>
<evidence type="ECO:0000256" key="3">
    <source>
        <dbReference type="ARBA" id="ARBA00012439"/>
    </source>
</evidence>
<dbReference type="SFLD" id="SFLDS00005">
    <property type="entry name" value="Isoprenoid_Synthase_Type_I"/>
    <property type="match status" value="1"/>
</dbReference>
<dbReference type="Pfam" id="PF00348">
    <property type="entry name" value="polyprenyl_synt"/>
    <property type="match status" value="1"/>
</dbReference>
<evidence type="ECO:0000256" key="1">
    <source>
        <dbReference type="ARBA" id="ARBA00001946"/>
    </source>
</evidence>
<dbReference type="SUPFAM" id="SSF48576">
    <property type="entry name" value="Terpenoid synthases"/>
    <property type="match status" value="1"/>
</dbReference>
<evidence type="ECO:0000256" key="6">
    <source>
        <dbReference type="ARBA" id="ARBA00022723"/>
    </source>
</evidence>
<dbReference type="GO" id="GO:0005737">
    <property type="term" value="C:cytoplasm"/>
    <property type="evidence" value="ECO:0007669"/>
    <property type="project" value="UniProtKB-ARBA"/>
</dbReference>
<evidence type="ECO:0000256" key="5">
    <source>
        <dbReference type="ARBA" id="ARBA00022679"/>
    </source>
</evidence>
<dbReference type="PANTHER" id="PTHR43281:SF1">
    <property type="entry name" value="FARNESYL DIPHOSPHATE SYNTHASE"/>
    <property type="match status" value="1"/>
</dbReference>
<organism evidence="13 14">
    <name type="scientific">Candidatus Pullichristensenella stercorigallinarum</name>
    <dbReference type="NCBI Taxonomy" id="2840909"/>
    <lineage>
        <taxon>Bacteria</taxon>
        <taxon>Bacillati</taxon>
        <taxon>Bacillota</taxon>
        <taxon>Clostridia</taxon>
        <taxon>Candidatus Pullichristensenella</taxon>
    </lineage>
</organism>
<dbReference type="GO" id="GO:0046872">
    <property type="term" value="F:metal ion binding"/>
    <property type="evidence" value="ECO:0007669"/>
    <property type="project" value="UniProtKB-KW"/>
</dbReference>
<reference evidence="13" key="2">
    <citation type="journal article" date="2021" name="PeerJ">
        <title>Extensive microbial diversity within the chicken gut microbiome revealed by metagenomics and culture.</title>
        <authorList>
            <person name="Gilroy R."/>
            <person name="Ravi A."/>
            <person name="Getino M."/>
            <person name="Pursley I."/>
            <person name="Horton D.L."/>
            <person name="Alikhan N.F."/>
            <person name="Baker D."/>
            <person name="Gharbi K."/>
            <person name="Hall N."/>
            <person name="Watson M."/>
            <person name="Adriaenssens E.M."/>
            <person name="Foster-Nyarko E."/>
            <person name="Jarju S."/>
            <person name="Secka A."/>
            <person name="Antonio M."/>
            <person name="Oren A."/>
            <person name="Chaudhuri R.R."/>
            <person name="La Ragione R."/>
            <person name="Hildebrand F."/>
            <person name="Pallen M.J."/>
        </authorList>
    </citation>
    <scope>NUCLEOTIDE SEQUENCE</scope>
    <source>
        <strain evidence="13">ChiSjej6B24-2974</strain>
    </source>
</reference>
<dbReference type="NCBIfam" id="NF045485">
    <property type="entry name" value="FPPsyn"/>
    <property type="match status" value="1"/>
</dbReference>
<keyword evidence="5 12" id="KW-0808">Transferase</keyword>
<comment type="caution">
    <text evidence="13">The sequence shown here is derived from an EMBL/GenBank/DDBJ whole genome shotgun (WGS) entry which is preliminary data.</text>
</comment>
<keyword evidence="7" id="KW-0460">Magnesium</keyword>
<dbReference type="PANTHER" id="PTHR43281">
    <property type="entry name" value="FARNESYL DIPHOSPHATE SYNTHASE"/>
    <property type="match status" value="1"/>
</dbReference>
<protein>
    <recommendedName>
        <fullName evidence="4">Farnesyl diphosphate synthase</fullName>
        <ecNumber evidence="3">2.5.1.10</ecNumber>
    </recommendedName>
    <alternativeName>
        <fullName evidence="10">(2E,6E)-farnesyl diphosphate synthase</fullName>
    </alternativeName>
    <alternativeName>
        <fullName evidence="9">Geranyltranstransferase</fullName>
    </alternativeName>
</protein>
<dbReference type="InterPro" id="IPR033749">
    <property type="entry name" value="Polyprenyl_synt_CS"/>
</dbReference>
<dbReference type="EMBL" id="DVFZ01000103">
    <property type="protein sequence ID" value="HIQ83641.1"/>
    <property type="molecule type" value="Genomic_DNA"/>
</dbReference>
<evidence type="ECO:0000313" key="13">
    <source>
        <dbReference type="EMBL" id="HIQ83641.1"/>
    </source>
</evidence>
<accession>A0A9D0ZQ95</accession>